<dbReference type="RefSeq" id="WP_273555280.1">
    <property type="nucleotide sequence ID" value="NZ_JAQRFI010000025.1"/>
</dbReference>
<dbReference type="SUPFAM" id="SSF51182">
    <property type="entry name" value="RmlC-like cupins"/>
    <property type="match status" value="1"/>
</dbReference>
<keyword evidence="1" id="KW-0328">Glycosyltransferase</keyword>
<dbReference type="Gene3D" id="2.60.120.10">
    <property type="entry name" value="Jelly Rolls"/>
    <property type="match status" value="1"/>
</dbReference>
<evidence type="ECO:0000256" key="1">
    <source>
        <dbReference type="ARBA" id="ARBA00022676"/>
    </source>
</evidence>
<dbReference type="Pfam" id="PF06865">
    <property type="entry name" value="Ppnp"/>
    <property type="match status" value="1"/>
</dbReference>
<dbReference type="PANTHER" id="PTHR36540">
    <property type="entry name" value="PYRIMIDINE/PURINE NUCLEOSIDE PHOSPHORYLASE"/>
    <property type="match status" value="1"/>
</dbReference>
<dbReference type="Proteomes" id="UP001217178">
    <property type="component" value="Unassembled WGS sequence"/>
</dbReference>
<evidence type="ECO:0000313" key="4">
    <source>
        <dbReference type="Proteomes" id="UP001217178"/>
    </source>
</evidence>
<keyword evidence="2" id="KW-0808">Transferase</keyword>
<name>A0ABT5LHK9_9GAMM</name>
<accession>A0ABT5LHK9</accession>
<comment type="caution">
    <text evidence="3">The sequence shown here is derived from an EMBL/GenBank/DDBJ whole genome shotgun (WGS) entry which is preliminary data.</text>
</comment>
<dbReference type="InterPro" id="IPR014710">
    <property type="entry name" value="RmlC-like_jellyroll"/>
</dbReference>
<reference evidence="3 4" key="1">
    <citation type="submission" date="2023-02" db="EMBL/GenBank/DDBJ databases">
        <title>Entomopathogenic bacteria.</title>
        <authorList>
            <person name="Machado R.A."/>
        </authorList>
    </citation>
    <scope>NUCLEOTIDE SEQUENCE [LARGE SCALE GENOMIC DNA]</scope>
    <source>
        <strain evidence="3 4">XENO-10</strain>
    </source>
</reference>
<dbReference type="PANTHER" id="PTHR36540:SF1">
    <property type="entry name" value="PYRIMIDINE_PURINE NUCLEOSIDE PHOSPHORYLASE"/>
    <property type="match status" value="1"/>
</dbReference>
<gene>
    <name evidence="3" type="ORF">PSI23_11810</name>
</gene>
<evidence type="ECO:0000313" key="3">
    <source>
        <dbReference type="EMBL" id="MDC9589966.1"/>
    </source>
</evidence>
<evidence type="ECO:0000256" key="2">
    <source>
        <dbReference type="ARBA" id="ARBA00022679"/>
    </source>
</evidence>
<sequence length="97" mass="11324">MSETLYYENTCIFFDGKVLLRNFKGDKGRLTFGFMAIGEYRWVAEETERFEISEGEAIFSYKETIISVVSGSEVIIPQNTTFTVKVSQHLDYRCYYD</sequence>
<dbReference type="InterPro" id="IPR009664">
    <property type="entry name" value="Ppnp"/>
</dbReference>
<dbReference type="EMBL" id="JAQRFI010000025">
    <property type="protein sequence ID" value="MDC9589966.1"/>
    <property type="molecule type" value="Genomic_DNA"/>
</dbReference>
<protein>
    <submittedName>
        <fullName evidence="3">Pyrimidine/purine nucleoside phosphorylase</fullName>
    </submittedName>
</protein>
<organism evidence="3 4">
    <name type="scientific">Xenorhabdus yunnanensis</name>
    <dbReference type="NCBI Taxonomy" id="3025878"/>
    <lineage>
        <taxon>Bacteria</taxon>
        <taxon>Pseudomonadati</taxon>
        <taxon>Pseudomonadota</taxon>
        <taxon>Gammaproteobacteria</taxon>
        <taxon>Enterobacterales</taxon>
        <taxon>Morganellaceae</taxon>
        <taxon>Xenorhabdus</taxon>
    </lineage>
</organism>
<dbReference type="InterPro" id="IPR011051">
    <property type="entry name" value="RmlC_Cupin_sf"/>
</dbReference>
<keyword evidence="4" id="KW-1185">Reference proteome</keyword>
<proteinExistence type="predicted"/>